<proteinExistence type="predicted"/>
<gene>
    <name evidence="1" type="ORF">RFH988_LOCUS39015</name>
</gene>
<evidence type="ECO:0000313" key="2">
    <source>
        <dbReference type="Proteomes" id="UP000663882"/>
    </source>
</evidence>
<organism evidence="1 2">
    <name type="scientific">Rotaria sordida</name>
    <dbReference type="NCBI Taxonomy" id="392033"/>
    <lineage>
        <taxon>Eukaryota</taxon>
        <taxon>Metazoa</taxon>
        <taxon>Spiralia</taxon>
        <taxon>Gnathifera</taxon>
        <taxon>Rotifera</taxon>
        <taxon>Eurotatoria</taxon>
        <taxon>Bdelloidea</taxon>
        <taxon>Philodinida</taxon>
        <taxon>Philodinidae</taxon>
        <taxon>Rotaria</taxon>
    </lineage>
</organism>
<name>A0A815TNI7_9BILA</name>
<dbReference type="AlphaFoldDB" id="A0A815TNI7"/>
<evidence type="ECO:0000313" key="1">
    <source>
        <dbReference type="EMBL" id="CAF1508907.1"/>
    </source>
</evidence>
<dbReference type="Proteomes" id="UP000663882">
    <property type="component" value="Unassembled WGS sequence"/>
</dbReference>
<protein>
    <submittedName>
        <fullName evidence="1">Uncharacterized protein</fullName>
    </submittedName>
</protein>
<dbReference type="EMBL" id="CAJNOO010012715">
    <property type="protein sequence ID" value="CAF1508907.1"/>
    <property type="molecule type" value="Genomic_DNA"/>
</dbReference>
<comment type="caution">
    <text evidence="1">The sequence shown here is derived from an EMBL/GenBank/DDBJ whole genome shotgun (WGS) entry which is preliminary data.</text>
</comment>
<accession>A0A815TNI7</accession>
<feature type="non-terminal residue" evidence="1">
    <location>
        <position position="54"/>
    </location>
</feature>
<sequence>MHTYSKIIGIYTEKSLLLQQIRLKIKQQSILTFGFNDPQEIFQTYTQLSEENAL</sequence>
<reference evidence="1" key="1">
    <citation type="submission" date="2021-02" db="EMBL/GenBank/DDBJ databases">
        <authorList>
            <person name="Nowell W R."/>
        </authorList>
    </citation>
    <scope>NUCLEOTIDE SEQUENCE</scope>
</reference>